<protein>
    <submittedName>
        <fullName evidence="1">Uncharacterized protein</fullName>
    </submittedName>
</protein>
<evidence type="ECO:0000313" key="1">
    <source>
        <dbReference type="EMBL" id="RHZ79174.1"/>
    </source>
</evidence>
<reference evidence="1 2" key="1">
    <citation type="submission" date="2018-08" db="EMBL/GenBank/DDBJ databases">
        <title>Genome and evolution of the arbuscular mycorrhizal fungus Diversispora epigaea (formerly Glomus versiforme) and its bacterial endosymbionts.</title>
        <authorList>
            <person name="Sun X."/>
            <person name="Fei Z."/>
            <person name="Harrison M."/>
        </authorList>
    </citation>
    <scope>NUCLEOTIDE SEQUENCE [LARGE SCALE GENOMIC DNA]</scope>
    <source>
        <strain evidence="1 2">IT104</strain>
    </source>
</reference>
<keyword evidence="2" id="KW-1185">Reference proteome</keyword>
<dbReference type="OrthoDB" id="2310077at2759"/>
<proteinExistence type="predicted"/>
<sequence length="243" mass="28087">MSSPKYQLQLITAGNFISTLHYGPFAINWWIFYNSKISKYENFLYIPIRVNMKVQIVLNKTKFIIRTIYDKTNIMQPGYICENDDDSQIYLTASEAINKAYKKLFDTETWFSGLSIMGFDNENIIETLLHGVSFQPFKIQVDTLSIFISNLGTTSIKNNNSIQLGYQASVIFKFRGKQSLFVQTINVNNYQIDIFYKNEKIANYNGISFDEVWKKTGVLKKYSGETLFGISHQSTINSINKKK</sequence>
<evidence type="ECO:0000313" key="2">
    <source>
        <dbReference type="Proteomes" id="UP000266861"/>
    </source>
</evidence>
<organism evidence="1 2">
    <name type="scientific">Diversispora epigaea</name>
    <dbReference type="NCBI Taxonomy" id="1348612"/>
    <lineage>
        <taxon>Eukaryota</taxon>
        <taxon>Fungi</taxon>
        <taxon>Fungi incertae sedis</taxon>
        <taxon>Mucoromycota</taxon>
        <taxon>Glomeromycotina</taxon>
        <taxon>Glomeromycetes</taxon>
        <taxon>Diversisporales</taxon>
        <taxon>Diversisporaceae</taxon>
        <taxon>Diversispora</taxon>
    </lineage>
</organism>
<dbReference type="Proteomes" id="UP000266861">
    <property type="component" value="Unassembled WGS sequence"/>
</dbReference>
<gene>
    <name evidence="1" type="ORF">Glove_151g137</name>
</gene>
<dbReference type="AlphaFoldDB" id="A0A397J1N0"/>
<accession>A0A397J1N0</accession>
<name>A0A397J1N0_9GLOM</name>
<dbReference type="EMBL" id="PQFF01000142">
    <property type="protein sequence ID" value="RHZ79174.1"/>
    <property type="molecule type" value="Genomic_DNA"/>
</dbReference>
<comment type="caution">
    <text evidence="1">The sequence shown here is derived from an EMBL/GenBank/DDBJ whole genome shotgun (WGS) entry which is preliminary data.</text>
</comment>